<dbReference type="AlphaFoldDB" id="A0A0L8FSU3"/>
<dbReference type="STRING" id="37653.A0A0L8FSU3"/>
<accession>A0A0L8FSU3</accession>
<evidence type="ECO:0000313" key="1">
    <source>
        <dbReference type="EMBL" id="KOF67718.1"/>
    </source>
</evidence>
<dbReference type="SUPFAM" id="SSF52540">
    <property type="entry name" value="P-loop containing nucleoside triphosphate hydrolases"/>
    <property type="match status" value="1"/>
</dbReference>
<proteinExistence type="predicted"/>
<name>A0A0L8FSU3_OCTBM</name>
<protein>
    <recommendedName>
        <fullName evidence="2">ATP-dependent DNA helicase</fullName>
    </recommendedName>
</protein>
<dbReference type="PANTHER" id="PTHR23274:SF51">
    <property type="entry name" value="OS03G0423850 PROTEIN"/>
    <property type="match status" value="1"/>
</dbReference>
<dbReference type="InterPro" id="IPR027417">
    <property type="entry name" value="P-loop_NTPase"/>
</dbReference>
<sequence>MLLRNLDPLKLYNETRLTMKTLSPNVTKATIITGCASGKEVFIPKIPIRPADMPFEVQFPVRLCFAMSINKAQGQSLKSTGLLFS</sequence>
<dbReference type="GO" id="GO:0005657">
    <property type="term" value="C:replication fork"/>
    <property type="evidence" value="ECO:0007669"/>
    <property type="project" value="TreeGrafter"/>
</dbReference>
<feature type="non-terminal residue" evidence="1">
    <location>
        <position position="85"/>
    </location>
</feature>
<reference evidence="1" key="1">
    <citation type="submission" date="2015-07" db="EMBL/GenBank/DDBJ databases">
        <title>MeaNS - Measles Nucleotide Surveillance Program.</title>
        <authorList>
            <person name="Tran T."/>
            <person name="Druce J."/>
        </authorList>
    </citation>
    <scope>NUCLEOTIDE SEQUENCE</scope>
    <source>
        <strain evidence="1">UCB-OBI-ISO-001</strain>
        <tissue evidence="1">Gonad</tissue>
    </source>
</reference>
<evidence type="ECO:0008006" key="2">
    <source>
        <dbReference type="Google" id="ProtNLM"/>
    </source>
</evidence>
<organism evidence="1">
    <name type="scientific">Octopus bimaculoides</name>
    <name type="common">California two-spotted octopus</name>
    <dbReference type="NCBI Taxonomy" id="37653"/>
    <lineage>
        <taxon>Eukaryota</taxon>
        <taxon>Metazoa</taxon>
        <taxon>Spiralia</taxon>
        <taxon>Lophotrochozoa</taxon>
        <taxon>Mollusca</taxon>
        <taxon>Cephalopoda</taxon>
        <taxon>Coleoidea</taxon>
        <taxon>Octopodiformes</taxon>
        <taxon>Octopoda</taxon>
        <taxon>Incirrata</taxon>
        <taxon>Octopodidae</taxon>
        <taxon>Octopus</taxon>
    </lineage>
</organism>
<gene>
    <name evidence="1" type="ORF">OCBIM_22008962mg</name>
</gene>
<dbReference type="EMBL" id="KQ426820">
    <property type="protein sequence ID" value="KOF67718.1"/>
    <property type="molecule type" value="Genomic_DNA"/>
</dbReference>
<dbReference type="GO" id="GO:0006260">
    <property type="term" value="P:DNA replication"/>
    <property type="evidence" value="ECO:0007669"/>
    <property type="project" value="TreeGrafter"/>
</dbReference>
<dbReference type="PANTHER" id="PTHR23274">
    <property type="entry name" value="DNA HELICASE-RELATED"/>
    <property type="match status" value="1"/>
</dbReference>